<dbReference type="Pfam" id="PF14529">
    <property type="entry name" value="Exo_endo_phos_2"/>
    <property type="match status" value="1"/>
</dbReference>
<dbReference type="AlphaFoldDB" id="L7MDN7"/>
<dbReference type="PANTHER" id="PTHR19446">
    <property type="entry name" value="REVERSE TRANSCRIPTASES"/>
    <property type="match status" value="1"/>
</dbReference>
<dbReference type="PROSITE" id="PS50878">
    <property type="entry name" value="RT_POL"/>
    <property type="match status" value="1"/>
</dbReference>
<dbReference type="InterPro" id="IPR005135">
    <property type="entry name" value="Endo/exonuclease/phosphatase"/>
</dbReference>
<dbReference type="GO" id="GO:0042575">
    <property type="term" value="C:DNA polymerase complex"/>
    <property type="evidence" value="ECO:0007669"/>
    <property type="project" value="UniProtKB-ARBA"/>
</dbReference>
<dbReference type="Pfam" id="PF00078">
    <property type="entry name" value="RVT_1"/>
    <property type="match status" value="1"/>
</dbReference>
<feature type="region of interest" description="Disordered" evidence="1">
    <location>
        <begin position="1"/>
        <end position="23"/>
    </location>
</feature>
<dbReference type="InterPro" id="IPR012337">
    <property type="entry name" value="RNaseH-like_sf"/>
</dbReference>
<dbReference type="GO" id="GO:0003676">
    <property type="term" value="F:nucleic acid binding"/>
    <property type="evidence" value="ECO:0007669"/>
    <property type="project" value="InterPro"/>
</dbReference>
<sequence length="1140" mass="126463">RPARARQRPPSRTSRCPPNSPRHLPQLLPVSLPFIMARHHQHLNLWQWNCRGFRGKRSTLQLHLQNIPLDTTPSVLALQEPLSPVKLRDYTAFHPSSEAHPNVATLVHRNLTAVLHQLDVSDCAHLLLEILPRRRTEASLFVLNVYSPPKAPSSPLLLVLRKALSCAGRNALVILGDFNAPHTSWGYPQNTRKGHSLWNFIHNERLSILNDFARPTRIGSSVQRDTSPDLALARNVADPSWSNTGVFLGSDHYVLCTTFPLPSLARSSTRLTQIVDWDRFRSIRLSTSSSSPITDLSAWTETLLADVRTATSTLPAAPHTTTADSRLLHLWEAYHAVHRRWQAQKHDRRLRLRLARLASDMEDHCSSLLRQQWGQTCDRMAGNLGLRDTWSLLRVLLDPTHTKASQRKDISHLLHSSPLTDTEFLAALRDRYLCTDPRTPLPAYSGSPNSTLDADISLGEVRAALLKLRTTSAPGVDRITNKALRNLDTPSLEALTDLLNTHWQAGTLPSSWTHARVSFIPKPGKPISLEHLRPISLTSCLGKLFEHVILARLQAYLDDHDLYPNSMFGFRPQLSTQDVMLQLSEDVLHPSHHKRTRAILALDLTKAFDNVHHTAILDALSSLHVGPRVHAYITAFLAHRTAEISYGPLSSPSFPLGNKGTPQGSVLSPLLFNITLFPLARALSTIPALSHAFYADDITLWVTTGNLGDMESTLQAGVDAVTTHAQAIGLSCSPTKSGLLLLLPRGMAPMSPSPLTISVDGTPLPLVSTLRILGLFLQSNGKHTTLITQLSNTVHQTMRLIRRIANRHHGMREHDLRRLVQAFVLSRFVYSLPYLFLSRTEEDKINCLIRQAYKSALSLPTSTSTARLLSMGVHNSLAELTEAHRTAQLLRLSRTRPGRALLSSLKLSPLMPLSTSLPIPSHVSSLLTVDPLPKNMHPEHHPSRRAARASALWRRFGRQPAVAYVDAAPYRHYAAHALAVTDNSLRPNITASVCTSTSVEAEEAAIALAITQTSAEYIFSDSKPAVYNYAVGRVAPPATGILRSSTIPSRPIYIIWVPAHAGHPGNEAANSIARDSTDRASPPPPGTDTRDALLTYHDITFHYRLSRLTFPPPHKSLSQHHQHLWRQLQARTFLTPARLA</sequence>
<protein>
    <submittedName>
        <fullName evidence="3">Putative tick transposon</fullName>
    </submittedName>
</protein>
<dbReference type="EMBL" id="GACK01003720">
    <property type="protein sequence ID" value="JAA61314.1"/>
    <property type="molecule type" value="mRNA"/>
</dbReference>
<feature type="region of interest" description="Disordered" evidence="1">
    <location>
        <begin position="1066"/>
        <end position="1091"/>
    </location>
</feature>
<dbReference type="SUPFAM" id="SSF56672">
    <property type="entry name" value="DNA/RNA polymerases"/>
    <property type="match status" value="1"/>
</dbReference>
<dbReference type="InterPro" id="IPR036397">
    <property type="entry name" value="RNaseH_sf"/>
</dbReference>
<name>L7MDN7_RHIPC</name>
<feature type="domain" description="Reverse transcriptase" evidence="2">
    <location>
        <begin position="501"/>
        <end position="777"/>
    </location>
</feature>
<evidence type="ECO:0000256" key="1">
    <source>
        <dbReference type="SAM" id="MobiDB-lite"/>
    </source>
</evidence>
<dbReference type="CDD" id="cd01650">
    <property type="entry name" value="RT_nLTR_like"/>
    <property type="match status" value="1"/>
</dbReference>
<dbReference type="InterPro" id="IPR036691">
    <property type="entry name" value="Endo/exonu/phosph_ase_sf"/>
</dbReference>
<evidence type="ECO:0000259" key="2">
    <source>
        <dbReference type="PROSITE" id="PS50878"/>
    </source>
</evidence>
<evidence type="ECO:0000313" key="3">
    <source>
        <dbReference type="EMBL" id="JAA61314.1"/>
    </source>
</evidence>
<feature type="non-terminal residue" evidence="3">
    <location>
        <position position="1"/>
    </location>
</feature>
<feature type="non-terminal residue" evidence="3">
    <location>
        <position position="1140"/>
    </location>
</feature>
<proteinExistence type="evidence at transcript level"/>
<dbReference type="GO" id="GO:0071897">
    <property type="term" value="P:DNA biosynthetic process"/>
    <property type="evidence" value="ECO:0007669"/>
    <property type="project" value="UniProtKB-ARBA"/>
</dbReference>
<dbReference type="InterPro" id="IPR043502">
    <property type="entry name" value="DNA/RNA_pol_sf"/>
</dbReference>
<dbReference type="InterPro" id="IPR000477">
    <property type="entry name" value="RT_dom"/>
</dbReference>
<dbReference type="GO" id="GO:0003824">
    <property type="term" value="F:catalytic activity"/>
    <property type="evidence" value="ECO:0007669"/>
    <property type="project" value="InterPro"/>
</dbReference>
<dbReference type="Gene3D" id="3.60.10.10">
    <property type="entry name" value="Endonuclease/exonuclease/phosphatase"/>
    <property type="match status" value="1"/>
</dbReference>
<reference evidence="3" key="2">
    <citation type="journal article" date="2015" name="J. Proteomics">
        <title>Sexual differences in the sialomes of the zebra tick, Rhipicephalus pulchellus.</title>
        <authorList>
            <person name="Tan A.W."/>
            <person name="Francischetti I.M."/>
            <person name="Slovak M."/>
            <person name="Kini R.M."/>
            <person name="Ribeiro J.M."/>
        </authorList>
    </citation>
    <scope>NUCLEOTIDE SEQUENCE</scope>
    <source>
        <tissue evidence="3">Salivary gland</tissue>
    </source>
</reference>
<dbReference type="Gene3D" id="3.30.420.10">
    <property type="entry name" value="Ribonuclease H-like superfamily/Ribonuclease H"/>
    <property type="match status" value="1"/>
</dbReference>
<reference evidence="3" key="1">
    <citation type="submission" date="2012-11" db="EMBL/GenBank/DDBJ databases">
        <authorList>
            <person name="Lucero-Rivera Y.E."/>
            <person name="Tovar-Ramirez D."/>
        </authorList>
    </citation>
    <scope>NUCLEOTIDE SEQUENCE</scope>
    <source>
        <tissue evidence="3">Salivary gland</tissue>
    </source>
</reference>
<dbReference type="SUPFAM" id="SSF56219">
    <property type="entry name" value="DNase I-like"/>
    <property type="match status" value="1"/>
</dbReference>
<accession>L7MDN7</accession>
<dbReference type="SUPFAM" id="SSF53098">
    <property type="entry name" value="Ribonuclease H-like"/>
    <property type="match status" value="1"/>
</dbReference>
<organism evidence="3">
    <name type="scientific">Rhipicephalus pulchellus</name>
    <name type="common">Yellow backed tick</name>
    <name type="synonym">Dermacentor pulchellus</name>
    <dbReference type="NCBI Taxonomy" id="72859"/>
    <lineage>
        <taxon>Eukaryota</taxon>
        <taxon>Metazoa</taxon>
        <taxon>Ecdysozoa</taxon>
        <taxon>Arthropoda</taxon>
        <taxon>Chelicerata</taxon>
        <taxon>Arachnida</taxon>
        <taxon>Acari</taxon>
        <taxon>Parasitiformes</taxon>
        <taxon>Ixodida</taxon>
        <taxon>Ixodoidea</taxon>
        <taxon>Ixodidae</taxon>
        <taxon>Rhipicephalinae</taxon>
        <taxon>Rhipicephalus</taxon>
        <taxon>Rhipicephalus</taxon>
    </lineage>
</organism>